<gene>
    <name evidence="3" type="ORF">ABVQ20_20275</name>
</gene>
<sequence length="206" mass="22344">MTDWYYEENGTQRGPVAEADLASMFANRFLPPEARVWSAALGSQWKPASQTQFKDSFTLSPPPLPVPREAQASVMSAPPLLSRLGAASGVKTIYAELLAYSPLAMLAVDVIAKAAGANPNAPTFSNATSVCLSIVALILCIADVKALNRNGLNPNKQRIVPFVLLTPVGYFWRRAAVARAGWAYLWIWLGCMVVLFIAEVAFIIDM</sequence>
<evidence type="ECO:0000313" key="3">
    <source>
        <dbReference type="EMBL" id="MET2829312.1"/>
    </source>
</evidence>
<dbReference type="Proteomes" id="UP001548832">
    <property type="component" value="Unassembled WGS sequence"/>
</dbReference>
<dbReference type="InterPro" id="IPR025640">
    <property type="entry name" value="GYF_2"/>
</dbReference>
<dbReference type="RefSeq" id="WP_354461262.1">
    <property type="nucleotide sequence ID" value="NZ_JBEWSZ010000001.1"/>
</dbReference>
<proteinExistence type="predicted"/>
<evidence type="ECO:0000256" key="1">
    <source>
        <dbReference type="SAM" id="Phobius"/>
    </source>
</evidence>
<dbReference type="EMBL" id="JBEWSZ010000001">
    <property type="protein sequence ID" value="MET2829312.1"/>
    <property type="molecule type" value="Genomic_DNA"/>
</dbReference>
<dbReference type="Pfam" id="PF14237">
    <property type="entry name" value="GYF_2"/>
    <property type="match status" value="1"/>
</dbReference>
<keyword evidence="1" id="KW-0812">Transmembrane</keyword>
<keyword evidence="4" id="KW-1185">Reference proteome</keyword>
<evidence type="ECO:0000259" key="2">
    <source>
        <dbReference type="Pfam" id="PF14237"/>
    </source>
</evidence>
<protein>
    <submittedName>
        <fullName evidence="3">DUF4339 domain-containing protein</fullName>
    </submittedName>
</protein>
<keyword evidence="1" id="KW-0472">Membrane</keyword>
<keyword evidence="1" id="KW-1133">Transmembrane helix</keyword>
<feature type="domain" description="GYF" evidence="2">
    <location>
        <begin position="4"/>
        <end position="50"/>
    </location>
</feature>
<reference evidence="3 4" key="1">
    <citation type="submission" date="2024-06" db="EMBL/GenBank/DDBJ databases">
        <authorList>
            <person name="Kim D.-U."/>
        </authorList>
    </citation>
    <scope>NUCLEOTIDE SEQUENCE [LARGE SCALE GENOMIC DNA]</scope>
    <source>
        <strain evidence="3 4">KACC15460</strain>
    </source>
</reference>
<accession>A0ABV2DH54</accession>
<comment type="caution">
    <text evidence="3">The sequence shown here is derived from an EMBL/GenBank/DDBJ whole genome shotgun (WGS) entry which is preliminary data.</text>
</comment>
<feature type="transmembrane region" description="Helical" evidence="1">
    <location>
        <begin position="183"/>
        <end position="204"/>
    </location>
</feature>
<name>A0ABV2DH54_9HYPH</name>
<organism evidence="3 4">
    <name type="scientific">Mesorhizobium shangrilense</name>
    <dbReference type="NCBI Taxonomy" id="460060"/>
    <lineage>
        <taxon>Bacteria</taxon>
        <taxon>Pseudomonadati</taxon>
        <taxon>Pseudomonadota</taxon>
        <taxon>Alphaproteobacteria</taxon>
        <taxon>Hyphomicrobiales</taxon>
        <taxon>Phyllobacteriaceae</taxon>
        <taxon>Mesorhizobium</taxon>
    </lineage>
</organism>
<evidence type="ECO:0000313" key="4">
    <source>
        <dbReference type="Proteomes" id="UP001548832"/>
    </source>
</evidence>